<organism evidence="6 7">
    <name type="scientific">Westerdykella ornata</name>
    <dbReference type="NCBI Taxonomy" id="318751"/>
    <lineage>
        <taxon>Eukaryota</taxon>
        <taxon>Fungi</taxon>
        <taxon>Dikarya</taxon>
        <taxon>Ascomycota</taxon>
        <taxon>Pezizomycotina</taxon>
        <taxon>Dothideomycetes</taxon>
        <taxon>Pleosporomycetidae</taxon>
        <taxon>Pleosporales</taxon>
        <taxon>Sporormiaceae</taxon>
        <taxon>Westerdykella</taxon>
    </lineage>
</organism>
<reference evidence="6" key="1">
    <citation type="journal article" date="2020" name="Stud. Mycol.">
        <title>101 Dothideomycetes genomes: a test case for predicting lifestyles and emergence of pathogens.</title>
        <authorList>
            <person name="Haridas S."/>
            <person name="Albert R."/>
            <person name="Binder M."/>
            <person name="Bloem J."/>
            <person name="Labutti K."/>
            <person name="Salamov A."/>
            <person name="Andreopoulos B."/>
            <person name="Baker S."/>
            <person name="Barry K."/>
            <person name="Bills G."/>
            <person name="Bluhm B."/>
            <person name="Cannon C."/>
            <person name="Castanera R."/>
            <person name="Culley D."/>
            <person name="Daum C."/>
            <person name="Ezra D."/>
            <person name="Gonzalez J."/>
            <person name="Henrissat B."/>
            <person name="Kuo A."/>
            <person name="Liang C."/>
            <person name="Lipzen A."/>
            <person name="Lutzoni F."/>
            <person name="Magnuson J."/>
            <person name="Mondo S."/>
            <person name="Nolan M."/>
            <person name="Ohm R."/>
            <person name="Pangilinan J."/>
            <person name="Park H.-J."/>
            <person name="Ramirez L."/>
            <person name="Alfaro M."/>
            <person name="Sun H."/>
            <person name="Tritt A."/>
            <person name="Yoshinaga Y."/>
            <person name="Zwiers L.-H."/>
            <person name="Turgeon B."/>
            <person name="Goodwin S."/>
            <person name="Spatafora J."/>
            <person name="Crous P."/>
            <person name="Grigoriev I."/>
        </authorList>
    </citation>
    <scope>NUCLEOTIDE SEQUENCE</scope>
    <source>
        <strain evidence="6">CBS 379.55</strain>
    </source>
</reference>
<dbReference type="EMBL" id="ML986517">
    <property type="protein sequence ID" value="KAF2272721.1"/>
    <property type="molecule type" value="Genomic_DNA"/>
</dbReference>
<dbReference type="OrthoDB" id="2148490at2759"/>
<evidence type="ECO:0000313" key="7">
    <source>
        <dbReference type="Proteomes" id="UP000800097"/>
    </source>
</evidence>
<dbReference type="GO" id="GO:0033617">
    <property type="term" value="P:mitochondrial respiratory chain complex IV assembly"/>
    <property type="evidence" value="ECO:0007669"/>
    <property type="project" value="TreeGrafter"/>
</dbReference>
<evidence type="ECO:0000256" key="4">
    <source>
        <dbReference type="ARBA" id="ARBA00022989"/>
    </source>
</evidence>
<dbReference type="GO" id="GO:0032979">
    <property type="term" value="P:protein insertion into mitochondrial inner membrane from matrix"/>
    <property type="evidence" value="ECO:0007669"/>
    <property type="project" value="TreeGrafter"/>
</dbReference>
<evidence type="ECO:0000256" key="1">
    <source>
        <dbReference type="ARBA" id="ARBA00004141"/>
    </source>
</evidence>
<evidence type="ECO:0000256" key="5">
    <source>
        <dbReference type="ARBA" id="ARBA00023136"/>
    </source>
</evidence>
<proteinExistence type="inferred from homology"/>
<evidence type="ECO:0008006" key="8">
    <source>
        <dbReference type="Google" id="ProtNLM"/>
    </source>
</evidence>
<dbReference type="PANTHER" id="PTHR12428">
    <property type="entry name" value="OXA1"/>
    <property type="match status" value="1"/>
</dbReference>
<keyword evidence="5" id="KW-0472">Membrane</keyword>
<keyword evidence="7" id="KW-1185">Reference proteome</keyword>
<name>A0A6A6J832_WESOR</name>
<protein>
    <recommendedName>
        <fullName evidence="8">Mitochondrial export translocase Oxa2</fullName>
    </recommendedName>
</protein>
<gene>
    <name evidence="6" type="ORF">EI97DRAFT_198938</name>
</gene>
<evidence type="ECO:0000256" key="2">
    <source>
        <dbReference type="ARBA" id="ARBA00009877"/>
    </source>
</evidence>
<dbReference type="InterPro" id="IPR001708">
    <property type="entry name" value="YidC/ALB3/OXA1/COX18"/>
</dbReference>
<keyword evidence="4" id="KW-1133">Transmembrane helix</keyword>
<dbReference type="GO" id="GO:0005743">
    <property type="term" value="C:mitochondrial inner membrane"/>
    <property type="evidence" value="ECO:0007669"/>
    <property type="project" value="TreeGrafter"/>
</dbReference>
<dbReference type="AlphaFoldDB" id="A0A6A6J832"/>
<dbReference type="GeneID" id="54546844"/>
<evidence type="ECO:0000313" key="6">
    <source>
        <dbReference type="EMBL" id="KAF2272721.1"/>
    </source>
</evidence>
<dbReference type="RefSeq" id="XP_033650260.1">
    <property type="nucleotide sequence ID" value="XM_033793669.1"/>
</dbReference>
<accession>A0A6A6J832</accession>
<comment type="subcellular location">
    <subcellularLocation>
        <location evidence="1">Membrane</location>
        <topology evidence="1">Multi-pass membrane protein</topology>
    </subcellularLocation>
</comment>
<dbReference type="Proteomes" id="UP000800097">
    <property type="component" value="Unassembled WGS sequence"/>
</dbReference>
<dbReference type="PANTHER" id="PTHR12428:SF65">
    <property type="entry name" value="CYTOCHROME C OXIDASE ASSEMBLY PROTEIN COX18, MITOCHONDRIAL"/>
    <property type="match status" value="1"/>
</dbReference>
<keyword evidence="3" id="KW-0812">Transmembrane</keyword>
<sequence>MLCSRILRQSGRQLHRKNGLTCPSASLSPRTRAFHATTPRNNIIFDTALYLPHELLQFLHGYVPWYAAIPMSAFIMRGVLVTTLGSRVRSNVSRYMMLNPLRTAISLSVTERMANSGELGDLKSPQARNALVRARRKEVNALNERWKCTMRGQIGWTFAQLPIFLAFAETLRRMSGYGRGLLRIATDACGITTPLEAGKQGIGVAYGTDIAANPWFDGSLATEGALWFPDLLIPDPTGALPFIVSGLMFTNVYTSTLDQELDAQRSRFSKVLRTTALGLSASLCVLLQYVPASMVLYWASSSASALVWNCWLSWRYPIARGFQPCKRPLLKIPPPQGASSSGLNMKVKKARF</sequence>
<comment type="similarity">
    <text evidence="2">Belongs to the OXA1/ALB3/YidC family.</text>
</comment>
<dbReference type="GO" id="GO:0032977">
    <property type="term" value="F:membrane insertase activity"/>
    <property type="evidence" value="ECO:0007669"/>
    <property type="project" value="InterPro"/>
</dbReference>
<evidence type="ECO:0000256" key="3">
    <source>
        <dbReference type="ARBA" id="ARBA00022692"/>
    </source>
</evidence>